<dbReference type="EMBL" id="AACS02000003">
    <property type="protein sequence ID" value="EAU91117.2"/>
    <property type="molecule type" value="Genomic_DNA"/>
</dbReference>
<keyword evidence="4" id="KW-1185">Reference proteome</keyword>
<organism evidence="3 4">
    <name type="scientific">Coprinopsis cinerea (strain Okayama-7 / 130 / ATCC MYA-4618 / FGSC 9003)</name>
    <name type="common">Inky cap fungus</name>
    <name type="synonym">Hormographiella aspergillata</name>
    <dbReference type="NCBI Taxonomy" id="240176"/>
    <lineage>
        <taxon>Eukaryota</taxon>
        <taxon>Fungi</taxon>
        <taxon>Dikarya</taxon>
        <taxon>Basidiomycota</taxon>
        <taxon>Agaricomycotina</taxon>
        <taxon>Agaricomycetes</taxon>
        <taxon>Agaricomycetidae</taxon>
        <taxon>Agaricales</taxon>
        <taxon>Agaricineae</taxon>
        <taxon>Psathyrellaceae</taxon>
        <taxon>Coprinopsis</taxon>
    </lineage>
</organism>
<dbReference type="HOGENOM" id="CLU_347140_0_0_1"/>
<feature type="compositionally biased region" description="Pro residues" evidence="1">
    <location>
        <begin position="437"/>
        <end position="450"/>
    </location>
</feature>
<dbReference type="InterPro" id="IPR029476">
    <property type="entry name" value="DNase_NucA_NucB"/>
</dbReference>
<dbReference type="eggNOG" id="ENOG502SDZX">
    <property type="taxonomic scope" value="Eukaryota"/>
</dbReference>
<feature type="compositionally biased region" description="Low complexity" evidence="1">
    <location>
        <begin position="423"/>
        <end position="436"/>
    </location>
</feature>
<reference evidence="3 4" key="1">
    <citation type="journal article" date="2010" name="Proc. Natl. Acad. Sci. U.S.A.">
        <title>Insights into evolution of multicellular fungi from the assembled chromosomes of the mushroom Coprinopsis cinerea (Coprinus cinereus).</title>
        <authorList>
            <person name="Stajich J.E."/>
            <person name="Wilke S.K."/>
            <person name="Ahren D."/>
            <person name="Au C.H."/>
            <person name="Birren B.W."/>
            <person name="Borodovsky M."/>
            <person name="Burns C."/>
            <person name="Canback B."/>
            <person name="Casselton L.A."/>
            <person name="Cheng C.K."/>
            <person name="Deng J."/>
            <person name="Dietrich F.S."/>
            <person name="Fargo D.C."/>
            <person name="Farman M.L."/>
            <person name="Gathman A.C."/>
            <person name="Goldberg J."/>
            <person name="Guigo R."/>
            <person name="Hoegger P.J."/>
            <person name="Hooker J.B."/>
            <person name="Huggins A."/>
            <person name="James T.Y."/>
            <person name="Kamada T."/>
            <person name="Kilaru S."/>
            <person name="Kodira C."/>
            <person name="Kues U."/>
            <person name="Kupfer D."/>
            <person name="Kwan H.S."/>
            <person name="Lomsadze A."/>
            <person name="Li W."/>
            <person name="Lilly W.W."/>
            <person name="Ma L.J."/>
            <person name="Mackey A.J."/>
            <person name="Manning G."/>
            <person name="Martin F."/>
            <person name="Muraguchi H."/>
            <person name="Natvig D.O."/>
            <person name="Palmerini H."/>
            <person name="Ramesh M.A."/>
            <person name="Rehmeyer C.J."/>
            <person name="Roe B.A."/>
            <person name="Shenoy N."/>
            <person name="Stanke M."/>
            <person name="Ter-Hovhannisyan V."/>
            <person name="Tunlid A."/>
            <person name="Velagapudi R."/>
            <person name="Vision T.J."/>
            <person name="Zeng Q."/>
            <person name="Zolan M.E."/>
            <person name="Pukkila P.J."/>
        </authorList>
    </citation>
    <scope>NUCLEOTIDE SEQUENCE [LARGE SCALE GENOMIC DNA]</scope>
    <source>
        <strain evidence="4">Okayama-7 / 130 / ATCC MYA-4618 / FGSC 9003</strain>
    </source>
</reference>
<dbReference type="KEGG" id="cci:CC1G_03285"/>
<dbReference type="InParanoid" id="A8N7E2"/>
<comment type="caution">
    <text evidence="3">The sequence shown here is derived from an EMBL/GenBank/DDBJ whole genome shotgun (WGS) entry which is preliminary data.</text>
</comment>
<feature type="compositionally biased region" description="Pro residues" evidence="1">
    <location>
        <begin position="261"/>
        <end position="422"/>
    </location>
</feature>
<feature type="compositionally biased region" description="Pro residues" evidence="1">
    <location>
        <begin position="459"/>
        <end position="476"/>
    </location>
</feature>
<dbReference type="Pfam" id="PF14040">
    <property type="entry name" value="DNase_NucA_NucB"/>
    <property type="match status" value="1"/>
</dbReference>
<feature type="region of interest" description="Disordered" evidence="1">
    <location>
        <begin position="255"/>
        <end position="485"/>
    </location>
</feature>
<evidence type="ECO:0000256" key="1">
    <source>
        <dbReference type="SAM" id="MobiDB-lite"/>
    </source>
</evidence>
<feature type="region of interest" description="Disordered" evidence="1">
    <location>
        <begin position="1"/>
        <end position="33"/>
    </location>
</feature>
<evidence type="ECO:0000259" key="2">
    <source>
        <dbReference type="Pfam" id="PF14040"/>
    </source>
</evidence>
<dbReference type="GeneID" id="6007193"/>
<gene>
    <name evidence="3" type="ORF">CC1G_03285</name>
</gene>
<sequence length="813" mass="84941">MRTDCLSHSRNPYLPHPKLSHSNMSNTGSLPPHSYMPTTRPSCMSVTNLPRLFSLSFVSPDVPVPISRRVSVSNLPHLSLNVSRSRDTHVPNLCPSPGDTCPPCDGLYNNITVTVTSTATEYVPTTIFVTNCTTILPEATVTVTNFSTITVPVVTTITVPVPGENGTITITLPPETVTINGTVTITAPPETSIITVTEPGLPPSTVTVTLPDDDEPVTVTTTVFPGSVPFTVTETLVVTSTETAIVSVPTTEITTVTVTEPAPPTTPDEPPVGPPTTPDEPPATPDEPPVEPPTIPVEPPVEPPTTPDEPPTTPGEPPAEPQTTPPDEPPVEPPTTPDEPPAEPPTAPDEPPVEPPTTPDEPPADLPTTPDGPPAEPPTMPGDPPTEPPVPPVTPPDVPPDTPPTLAPPEILPATPDVPPTAPVDDLAPPATAPDASPSPPAVPPVPPAVSPETLVPAPDAPPATPPPVPPVPPATEAPEPSVVVSTVTRSAPSLAATAPIPGVLIQDGTAILDYSRLRRGDRPLSGDLQRRREEAVDQLFNNYCRGFQARGKTDTDELTFAGDESVKDTNRRAAGCTIQQCQDAGLNMSCNQYPFAITAEGGADAVIACVDNLAQSIQGAYLSGLRKQLGLRSGTKFTFSLSGFDCSSVGGSNATRRSLPDIGIGRSALAPRNLLKRDLTVGTTEVQQQAWAPFNEWESENVVINPIGDLAAGTYQLTAQVDEGSINGARVVDNEGQQFNATDMQTFSGQNTSLTVELAYDGLGMSFLLDTRLTLLQVTSELRAGSALSLKMGSSTGFLTLASILVTAALLV</sequence>
<feature type="domain" description="Deoxyribonuclease NucA/NucB" evidence="2">
    <location>
        <begin position="554"/>
        <end position="640"/>
    </location>
</feature>
<evidence type="ECO:0000313" key="3">
    <source>
        <dbReference type="EMBL" id="EAU91117.2"/>
    </source>
</evidence>
<dbReference type="OrthoDB" id="3259102at2759"/>
<accession>A8N7E2</accession>
<dbReference type="VEuPathDB" id="FungiDB:CC1G_03285"/>
<dbReference type="AlphaFoldDB" id="A8N7E2"/>
<proteinExistence type="predicted"/>
<dbReference type="OMA" id="HTMVATE"/>
<name>A8N7E2_COPC7</name>
<dbReference type="RefSeq" id="XP_001830748.2">
    <property type="nucleotide sequence ID" value="XM_001830696.2"/>
</dbReference>
<evidence type="ECO:0000313" key="4">
    <source>
        <dbReference type="Proteomes" id="UP000001861"/>
    </source>
</evidence>
<protein>
    <recommendedName>
        <fullName evidence="2">Deoxyribonuclease NucA/NucB domain-containing protein</fullName>
    </recommendedName>
</protein>
<feature type="compositionally biased region" description="Polar residues" evidence="1">
    <location>
        <begin position="20"/>
        <end position="29"/>
    </location>
</feature>
<dbReference type="Proteomes" id="UP000001861">
    <property type="component" value="Unassembled WGS sequence"/>
</dbReference>